<name>A0A4V2ZX79_9GAMM</name>
<dbReference type="NCBIfam" id="NF005699">
    <property type="entry name" value="PRK07509.1"/>
    <property type="match status" value="1"/>
</dbReference>
<gene>
    <name evidence="6" type="ORF">E2F43_08790</name>
</gene>
<dbReference type="RefSeq" id="WP_133211755.1">
    <property type="nucleotide sequence ID" value="NZ_SMSE01000002.1"/>
</dbReference>
<protein>
    <submittedName>
        <fullName evidence="6">Crotonase/enoyl-CoA hydratase family protein</fullName>
    </submittedName>
</protein>
<dbReference type="InterPro" id="IPR029045">
    <property type="entry name" value="ClpP/crotonase-like_dom_sf"/>
</dbReference>
<dbReference type="InterPro" id="IPR014748">
    <property type="entry name" value="Enoyl-CoA_hydra_C"/>
</dbReference>
<evidence type="ECO:0000313" key="6">
    <source>
        <dbReference type="EMBL" id="TDG13614.1"/>
    </source>
</evidence>
<dbReference type="PANTHER" id="PTHR43149:SF1">
    <property type="entry name" value="DELTA(3,5)-DELTA(2,4)-DIENOYL-COA ISOMERASE, MITOCHONDRIAL"/>
    <property type="match status" value="1"/>
</dbReference>
<dbReference type="PANTHER" id="PTHR43149">
    <property type="entry name" value="ENOYL-COA HYDRATASE"/>
    <property type="match status" value="1"/>
</dbReference>
<dbReference type="CDD" id="cd06558">
    <property type="entry name" value="crotonase-like"/>
    <property type="match status" value="1"/>
</dbReference>
<keyword evidence="3" id="KW-0276">Fatty acid metabolism</keyword>
<evidence type="ECO:0000256" key="3">
    <source>
        <dbReference type="ARBA" id="ARBA00022832"/>
    </source>
</evidence>
<dbReference type="InterPro" id="IPR001753">
    <property type="entry name" value="Enoyl-CoA_hydra/iso"/>
</dbReference>
<dbReference type="Gene3D" id="1.10.12.10">
    <property type="entry name" value="Lyase 2-enoyl-coa Hydratase, Chain A, domain 2"/>
    <property type="match status" value="1"/>
</dbReference>
<evidence type="ECO:0000256" key="1">
    <source>
        <dbReference type="ARBA" id="ARBA00005005"/>
    </source>
</evidence>
<accession>A0A4V2ZX79</accession>
<dbReference type="SUPFAM" id="SSF52096">
    <property type="entry name" value="ClpP/crotonase"/>
    <property type="match status" value="1"/>
</dbReference>
<comment type="similarity">
    <text evidence="2">Belongs to the enoyl-CoA hydratase/isomerase family.</text>
</comment>
<sequence>MSELVTIDINDHVAHVRLNRPEKMNALNWPMFDAITAAGQEMSRNKDVRAVVLSGEGRGFCAGLDLENFAGFDVDGDFFGPGKGGFWPNYYQSPAYVWKSVPVPVICALHGVAYGGGFQIAMAADIRIAQPSSKLSVMEIKWGLIPDMSASQTLRDLVRLDVAKELTFTGRVVEGTEAASLGLVTRLDEDPVAAALNLASDIAGRSPDAITCGKYLLDNTWHGSDIEGLRVEEKLQARIIAKANQMESVMAGMEGRPGNYAPRHIDTFEDIDNV</sequence>
<comment type="pathway">
    <text evidence="1">Lipid metabolism; fatty acid beta-oxidation.</text>
</comment>
<reference evidence="6 7" key="1">
    <citation type="submission" date="2019-03" db="EMBL/GenBank/DDBJ databases">
        <title>Seongchinamella monodicae gen. nov., sp. nov., a novel member of the Gammaproteobacteria isolated from a tidal mudflat of beach.</title>
        <authorList>
            <person name="Yang H.G."/>
            <person name="Kang J.W."/>
            <person name="Lee S.D."/>
        </authorList>
    </citation>
    <scope>NUCLEOTIDE SEQUENCE [LARGE SCALE GENOMIC DNA]</scope>
    <source>
        <strain evidence="6 7">GH4-78</strain>
    </source>
</reference>
<dbReference type="AlphaFoldDB" id="A0A4V2ZX79"/>
<dbReference type="EMBL" id="SMSE01000002">
    <property type="protein sequence ID" value="TDG13614.1"/>
    <property type="molecule type" value="Genomic_DNA"/>
</dbReference>
<dbReference type="OrthoDB" id="9807606at2"/>
<evidence type="ECO:0000256" key="4">
    <source>
        <dbReference type="ARBA" id="ARBA00023098"/>
    </source>
</evidence>
<evidence type="ECO:0000256" key="5">
    <source>
        <dbReference type="ARBA" id="ARBA00023235"/>
    </source>
</evidence>
<dbReference type="UniPathway" id="UPA00659"/>
<dbReference type="InterPro" id="IPR045002">
    <property type="entry name" value="Ech1-like"/>
</dbReference>
<comment type="caution">
    <text evidence="6">The sequence shown here is derived from an EMBL/GenBank/DDBJ whole genome shotgun (WGS) entry which is preliminary data.</text>
</comment>
<evidence type="ECO:0000256" key="2">
    <source>
        <dbReference type="ARBA" id="ARBA00005254"/>
    </source>
</evidence>
<dbReference type="GO" id="GO:0016853">
    <property type="term" value="F:isomerase activity"/>
    <property type="evidence" value="ECO:0007669"/>
    <property type="project" value="UniProtKB-KW"/>
</dbReference>
<keyword evidence="4" id="KW-0443">Lipid metabolism</keyword>
<dbReference type="Proteomes" id="UP000295554">
    <property type="component" value="Unassembled WGS sequence"/>
</dbReference>
<dbReference type="Gene3D" id="3.90.226.10">
    <property type="entry name" value="2-enoyl-CoA Hydratase, Chain A, domain 1"/>
    <property type="match status" value="1"/>
</dbReference>
<keyword evidence="7" id="KW-1185">Reference proteome</keyword>
<keyword evidence="5" id="KW-0413">Isomerase</keyword>
<dbReference type="GO" id="GO:0006635">
    <property type="term" value="P:fatty acid beta-oxidation"/>
    <property type="evidence" value="ECO:0007669"/>
    <property type="project" value="UniProtKB-UniPathway"/>
</dbReference>
<organism evidence="6 7">
    <name type="scientific">Seongchinamella unica</name>
    <dbReference type="NCBI Taxonomy" id="2547392"/>
    <lineage>
        <taxon>Bacteria</taxon>
        <taxon>Pseudomonadati</taxon>
        <taxon>Pseudomonadota</taxon>
        <taxon>Gammaproteobacteria</taxon>
        <taxon>Cellvibrionales</taxon>
        <taxon>Halieaceae</taxon>
        <taxon>Seongchinamella</taxon>
    </lineage>
</organism>
<proteinExistence type="inferred from homology"/>
<evidence type="ECO:0000313" key="7">
    <source>
        <dbReference type="Proteomes" id="UP000295554"/>
    </source>
</evidence>
<dbReference type="Pfam" id="PF00378">
    <property type="entry name" value="ECH_1"/>
    <property type="match status" value="1"/>
</dbReference>